<sequence length="292" mass="31314">MVEVRRDGAFSVNSVGLTRDPFPLSFSVREHTGCWVVQATAAQAAELADILSDAAKDTVVVLDVETNSFLDEQYVQWKPSRIAAAQGVDCSTFDLGELAAGVVGLDEEVLVMRADDVTGFLDGWYPYELTMVGLPGIPSAERLDEIALAVGAARHDRPVLPTLAGCRLWYSGHDDCYVWVESTDRRVPLAIFGRLLTLLAGSALVADAEPVDVSDPSDALVEALVAESQQWVGALGVVSPTAVVVNLSATPQPWRLAHPPPGRVDHTAVYDIAEATWHLAEPARAAVHQPVN</sequence>
<gene>
    <name evidence="1" type="ORF">GA0070620_0508</name>
</gene>
<evidence type="ECO:0000313" key="1">
    <source>
        <dbReference type="EMBL" id="SBV25040.1"/>
    </source>
</evidence>
<organism evidence="1 2">
    <name type="scientific">Micromonospora krabiensis</name>
    <dbReference type="NCBI Taxonomy" id="307121"/>
    <lineage>
        <taxon>Bacteria</taxon>
        <taxon>Bacillati</taxon>
        <taxon>Actinomycetota</taxon>
        <taxon>Actinomycetes</taxon>
        <taxon>Micromonosporales</taxon>
        <taxon>Micromonosporaceae</taxon>
        <taxon>Micromonospora</taxon>
    </lineage>
</organism>
<name>A0A1C3MXH6_9ACTN</name>
<keyword evidence="2" id="KW-1185">Reference proteome</keyword>
<dbReference type="EMBL" id="LT598496">
    <property type="protein sequence ID" value="SBV25040.1"/>
    <property type="molecule type" value="Genomic_DNA"/>
</dbReference>
<dbReference type="AlphaFoldDB" id="A0A1C3MXH6"/>
<dbReference type="RefSeq" id="WP_091588154.1">
    <property type="nucleotide sequence ID" value="NZ_JBHRWG010000002.1"/>
</dbReference>
<dbReference type="OrthoDB" id="4105219at2"/>
<protein>
    <submittedName>
        <fullName evidence="1">Uncharacterized protein</fullName>
    </submittedName>
</protein>
<proteinExistence type="predicted"/>
<evidence type="ECO:0000313" key="2">
    <source>
        <dbReference type="Proteomes" id="UP000199393"/>
    </source>
</evidence>
<reference evidence="2" key="1">
    <citation type="submission" date="2016-06" db="EMBL/GenBank/DDBJ databases">
        <authorList>
            <person name="Varghese N."/>
            <person name="Submissions Spin"/>
        </authorList>
    </citation>
    <scope>NUCLEOTIDE SEQUENCE [LARGE SCALE GENOMIC DNA]</scope>
    <source>
        <strain evidence="2">DSM 45344</strain>
    </source>
</reference>
<dbReference type="Proteomes" id="UP000199393">
    <property type="component" value="Chromosome I"/>
</dbReference>
<accession>A0A1C3MXH6</accession>